<sequence>MNHYIYEAEQCQPIRRHDAYPLLEPFTVSIKKGEWITLVGHNGSGKSTLARFIAGHQRTGMDLKGSEQRYGQGAFPMVTQLTSQYLLGSTPYEDLVICYEQYGEPMDRDRLEQYIDELLQQLQLQHLKHVPLTQLSGGEKQLVAVAGALLMKANKLLVLDEVTSMLSERNKWQVCQLIRDLAAVKELSVIWITQQLDELKASDTIWVMDKLELVARQRACELFGCNKEDGRSTASELGLPIPWSVYKSMELGLSSEQIQFNPYDLAKAVKHDAVSIR</sequence>
<comment type="similarity">
    <text evidence="2">Belongs to the ABC transporter superfamily.</text>
</comment>
<proteinExistence type="inferred from homology"/>
<reference evidence="11" key="1">
    <citation type="journal article" date="2019" name="Int. J. Syst. Evol. Microbiol.">
        <title>The Global Catalogue of Microorganisms (GCM) 10K type strain sequencing project: providing services to taxonomists for standard genome sequencing and annotation.</title>
        <authorList>
            <consortium name="The Broad Institute Genomics Platform"/>
            <consortium name="The Broad Institute Genome Sequencing Center for Infectious Disease"/>
            <person name="Wu L."/>
            <person name="Ma J."/>
        </authorList>
    </citation>
    <scope>NUCLEOTIDE SEQUENCE [LARGE SCALE GENOMIC DNA]</scope>
    <source>
        <strain evidence="11">PCU 280</strain>
    </source>
</reference>
<keyword evidence="7" id="KW-1278">Translocase</keyword>
<evidence type="ECO:0000256" key="3">
    <source>
        <dbReference type="ARBA" id="ARBA00022448"/>
    </source>
</evidence>
<dbReference type="PANTHER" id="PTHR43553">
    <property type="entry name" value="HEAVY METAL TRANSPORTER"/>
    <property type="match status" value="1"/>
</dbReference>
<dbReference type="EMBL" id="JBHSTE010000001">
    <property type="protein sequence ID" value="MFC6331081.1"/>
    <property type="molecule type" value="Genomic_DNA"/>
</dbReference>
<dbReference type="Proteomes" id="UP001596233">
    <property type="component" value="Unassembled WGS sequence"/>
</dbReference>
<dbReference type="InterPro" id="IPR027417">
    <property type="entry name" value="P-loop_NTPase"/>
</dbReference>
<gene>
    <name evidence="10" type="ORF">ACFP56_00485</name>
</gene>
<keyword evidence="6 10" id="KW-0067">ATP-binding</keyword>
<evidence type="ECO:0000256" key="1">
    <source>
        <dbReference type="ARBA" id="ARBA00004202"/>
    </source>
</evidence>
<keyword evidence="8" id="KW-0472">Membrane</keyword>
<dbReference type="InterPro" id="IPR015856">
    <property type="entry name" value="ABC_transpr_CbiO/EcfA_su"/>
</dbReference>
<name>A0ABW1UZN3_9BACL</name>
<dbReference type="GO" id="GO:0005524">
    <property type="term" value="F:ATP binding"/>
    <property type="evidence" value="ECO:0007669"/>
    <property type="project" value="UniProtKB-KW"/>
</dbReference>
<evidence type="ECO:0000259" key="9">
    <source>
        <dbReference type="PROSITE" id="PS50893"/>
    </source>
</evidence>
<dbReference type="RefSeq" id="WP_379229933.1">
    <property type="nucleotide sequence ID" value="NZ_JBHSTE010000001.1"/>
</dbReference>
<organism evidence="10 11">
    <name type="scientific">Paenibacillus septentrionalis</name>
    <dbReference type="NCBI Taxonomy" id="429342"/>
    <lineage>
        <taxon>Bacteria</taxon>
        <taxon>Bacillati</taxon>
        <taxon>Bacillota</taxon>
        <taxon>Bacilli</taxon>
        <taxon>Bacillales</taxon>
        <taxon>Paenibacillaceae</taxon>
        <taxon>Paenibacillus</taxon>
    </lineage>
</organism>
<comment type="subcellular location">
    <subcellularLocation>
        <location evidence="1">Cell membrane</location>
        <topology evidence="1">Peripheral membrane protein</topology>
    </subcellularLocation>
</comment>
<evidence type="ECO:0000256" key="4">
    <source>
        <dbReference type="ARBA" id="ARBA00022475"/>
    </source>
</evidence>
<feature type="domain" description="ABC transporter" evidence="9">
    <location>
        <begin position="6"/>
        <end position="235"/>
    </location>
</feature>
<evidence type="ECO:0000256" key="2">
    <source>
        <dbReference type="ARBA" id="ARBA00005417"/>
    </source>
</evidence>
<dbReference type="Gene3D" id="3.40.50.300">
    <property type="entry name" value="P-loop containing nucleotide triphosphate hydrolases"/>
    <property type="match status" value="1"/>
</dbReference>
<dbReference type="PANTHER" id="PTHR43553:SF24">
    <property type="entry name" value="ENERGY-COUPLING FACTOR TRANSPORTER ATP-BINDING PROTEIN ECFA1"/>
    <property type="match status" value="1"/>
</dbReference>
<comment type="caution">
    <text evidence="10">The sequence shown here is derived from an EMBL/GenBank/DDBJ whole genome shotgun (WGS) entry which is preliminary data.</text>
</comment>
<dbReference type="Pfam" id="PF00005">
    <property type="entry name" value="ABC_tran"/>
    <property type="match status" value="1"/>
</dbReference>
<dbReference type="CDD" id="cd03225">
    <property type="entry name" value="ABC_cobalt_CbiO_domain1"/>
    <property type="match status" value="1"/>
</dbReference>
<protein>
    <submittedName>
        <fullName evidence="10">ABC transporter ATP-binding protein</fullName>
    </submittedName>
</protein>
<dbReference type="SUPFAM" id="SSF52540">
    <property type="entry name" value="P-loop containing nucleoside triphosphate hydrolases"/>
    <property type="match status" value="1"/>
</dbReference>
<dbReference type="PROSITE" id="PS50893">
    <property type="entry name" value="ABC_TRANSPORTER_2"/>
    <property type="match status" value="1"/>
</dbReference>
<dbReference type="SMART" id="SM00382">
    <property type="entry name" value="AAA"/>
    <property type="match status" value="1"/>
</dbReference>
<keyword evidence="5" id="KW-0547">Nucleotide-binding</keyword>
<evidence type="ECO:0000313" key="11">
    <source>
        <dbReference type="Proteomes" id="UP001596233"/>
    </source>
</evidence>
<evidence type="ECO:0000256" key="7">
    <source>
        <dbReference type="ARBA" id="ARBA00022967"/>
    </source>
</evidence>
<dbReference type="InterPro" id="IPR003593">
    <property type="entry name" value="AAA+_ATPase"/>
</dbReference>
<dbReference type="InterPro" id="IPR017871">
    <property type="entry name" value="ABC_transporter-like_CS"/>
</dbReference>
<keyword evidence="4" id="KW-1003">Cell membrane</keyword>
<evidence type="ECO:0000313" key="10">
    <source>
        <dbReference type="EMBL" id="MFC6331081.1"/>
    </source>
</evidence>
<dbReference type="PROSITE" id="PS00211">
    <property type="entry name" value="ABC_TRANSPORTER_1"/>
    <property type="match status" value="1"/>
</dbReference>
<keyword evidence="11" id="KW-1185">Reference proteome</keyword>
<keyword evidence="3" id="KW-0813">Transport</keyword>
<accession>A0ABW1UZN3</accession>
<evidence type="ECO:0000256" key="6">
    <source>
        <dbReference type="ARBA" id="ARBA00022840"/>
    </source>
</evidence>
<dbReference type="InterPro" id="IPR003439">
    <property type="entry name" value="ABC_transporter-like_ATP-bd"/>
</dbReference>
<evidence type="ECO:0000256" key="5">
    <source>
        <dbReference type="ARBA" id="ARBA00022741"/>
    </source>
</evidence>
<evidence type="ECO:0000256" key="8">
    <source>
        <dbReference type="ARBA" id="ARBA00023136"/>
    </source>
</evidence>
<dbReference type="InterPro" id="IPR050095">
    <property type="entry name" value="ECF_ABC_transporter_ATP-bd"/>
</dbReference>